<dbReference type="Proteomes" id="UP001285855">
    <property type="component" value="Unassembled WGS sequence"/>
</dbReference>
<feature type="chain" id="PRO_5046511763" evidence="1">
    <location>
        <begin position="20"/>
        <end position="218"/>
    </location>
</feature>
<protein>
    <submittedName>
        <fullName evidence="3">DUF4412 domain-containing protein</fullName>
    </submittedName>
</protein>
<dbReference type="Pfam" id="PF14371">
    <property type="entry name" value="DUF4412"/>
    <property type="match status" value="1"/>
</dbReference>
<comment type="caution">
    <text evidence="3">The sequence shown here is derived from an EMBL/GenBank/DDBJ whole genome shotgun (WGS) entry which is preliminary data.</text>
</comment>
<sequence>MKKTLMLVVLFTLSCIVTAQEKITEGIFISKQTMSTDNEQMQATFDAMGEMTTKTYLKGKKSRAEMSNPMSGDIVAIVDAESMTSLTLMDSAMGKKYMKTKVENEDELLKDITVEEGSETKIILGYECKQYIVTMNQNGIEMKMSMYVTDQIEPVMSSNNLVLYEKINGFPMLTEIEMNQMGMQMTITNEVTKIDKTEVSDDLFSLTPPEGYTKMEGM</sequence>
<keyword evidence="1" id="KW-0732">Signal</keyword>
<evidence type="ECO:0000259" key="2">
    <source>
        <dbReference type="Pfam" id="PF14371"/>
    </source>
</evidence>
<keyword evidence="4" id="KW-1185">Reference proteome</keyword>
<dbReference type="RefSeq" id="WP_320555912.1">
    <property type="nucleotide sequence ID" value="NZ_JAXDAE010000008.1"/>
</dbReference>
<name>A0ABU5EMU8_9FLAO</name>
<feature type="signal peptide" evidence="1">
    <location>
        <begin position="1"/>
        <end position="19"/>
    </location>
</feature>
<reference evidence="3 4" key="1">
    <citation type="submission" date="2023-11" db="EMBL/GenBank/DDBJ databases">
        <title>Winogradskyella pelagius sp. nov., isolated from coastal sediment.</title>
        <authorList>
            <person name="Li F."/>
        </authorList>
    </citation>
    <scope>NUCLEOTIDE SEQUENCE [LARGE SCALE GENOMIC DNA]</scope>
    <source>
        <strain evidence="3 4">KCTC 23502</strain>
    </source>
</reference>
<organism evidence="3 4">
    <name type="scientific">Winogradskyella aquimaris</name>
    <dbReference type="NCBI Taxonomy" id="864074"/>
    <lineage>
        <taxon>Bacteria</taxon>
        <taxon>Pseudomonadati</taxon>
        <taxon>Bacteroidota</taxon>
        <taxon>Flavobacteriia</taxon>
        <taxon>Flavobacteriales</taxon>
        <taxon>Flavobacteriaceae</taxon>
        <taxon>Winogradskyella</taxon>
    </lineage>
</organism>
<proteinExistence type="predicted"/>
<evidence type="ECO:0000313" key="4">
    <source>
        <dbReference type="Proteomes" id="UP001285855"/>
    </source>
</evidence>
<dbReference type="EMBL" id="JAXDAE010000008">
    <property type="protein sequence ID" value="MDY2587558.1"/>
    <property type="molecule type" value="Genomic_DNA"/>
</dbReference>
<evidence type="ECO:0000313" key="3">
    <source>
        <dbReference type="EMBL" id="MDY2587558.1"/>
    </source>
</evidence>
<dbReference type="InterPro" id="IPR025524">
    <property type="entry name" value="DUF4412"/>
</dbReference>
<gene>
    <name evidence="3" type="ORF">SNF14_09425</name>
</gene>
<evidence type="ECO:0000256" key="1">
    <source>
        <dbReference type="SAM" id="SignalP"/>
    </source>
</evidence>
<accession>A0ABU5EMU8</accession>
<dbReference type="PROSITE" id="PS51257">
    <property type="entry name" value="PROKAR_LIPOPROTEIN"/>
    <property type="match status" value="1"/>
</dbReference>
<feature type="domain" description="DUF4412" evidence="2">
    <location>
        <begin position="40"/>
        <end position="212"/>
    </location>
</feature>